<reference evidence="3 4" key="1">
    <citation type="journal article" date="2016" name="Nat. Commun.">
        <title>Thousands of microbial genomes shed light on interconnected biogeochemical processes in an aquifer system.</title>
        <authorList>
            <person name="Anantharaman K."/>
            <person name="Brown C.T."/>
            <person name="Hug L.A."/>
            <person name="Sharon I."/>
            <person name="Castelle C.J."/>
            <person name="Probst A.J."/>
            <person name="Thomas B.C."/>
            <person name="Singh A."/>
            <person name="Wilkins M.J."/>
            <person name="Karaoz U."/>
            <person name="Brodie E.L."/>
            <person name="Williams K.H."/>
            <person name="Hubbard S.S."/>
            <person name="Banfield J.F."/>
        </authorList>
    </citation>
    <scope>NUCLEOTIDE SEQUENCE [LARGE SCALE GENOMIC DNA]</scope>
</reference>
<dbReference type="AlphaFoldDB" id="A0A1G2M4C1"/>
<feature type="region of interest" description="Disordered" evidence="1">
    <location>
        <begin position="28"/>
        <end position="57"/>
    </location>
</feature>
<dbReference type="STRING" id="1802301.A2664_04585"/>
<evidence type="ECO:0000256" key="1">
    <source>
        <dbReference type="SAM" id="MobiDB-lite"/>
    </source>
</evidence>
<evidence type="ECO:0000313" key="4">
    <source>
        <dbReference type="Proteomes" id="UP000178873"/>
    </source>
</evidence>
<name>A0A1G2M4C1_9BACT</name>
<feature type="transmembrane region" description="Helical" evidence="2">
    <location>
        <begin position="78"/>
        <end position="101"/>
    </location>
</feature>
<protein>
    <recommendedName>
        <fullName evidence="5">DUF11 domain-containing protein</fullName>
    </recommendedName>
</protein>
<dbReference type="Proteomes" id="UP000178873">
    <property type="component" value="Unassembled WGS sequence"/>
</dbReference>
<feature type="compositionally biased region" description="Low complexity" evidence="1">
    <location>
        <begin position="33"/>
        <end position="44"/>
    </location>
</feature>
<comment type="caution">
    <text evidence="3">The sequence shown here is derived from an EMBL/GenBank/DDBJ whole genome shotgun (WGS) entry which is preliminary data.</text>
</comment>
<dbReference type="EMBL" id="MHRF01000001">
    <property type="protein sequence ID" value="OHA18755.1"/>
    <property type="molecule type" value="Genomic_DNA"/>
</dbReference>
<keyword evidence="2" id="KW-1133">Transmembrane helix</keyword>
<keyword evidence="2" id="KW-0472">Membrane</keyword>
<sequence length="652" mass="70566">MADESGKRNFSFDNDKLRNLEKSLYARDEKTVDSSADSATSFSSPAETPPADWADEPPTRYTFPASKHFMNRALMKKILLGTGGFFGICLIVGALFFFGGWNKVSTDNVVISVNGPSSIGAGEPLSFEFVIHNQNNIDLASVNLLVEYPPGTRTADDQQKELLRDSEQADGIPAGDTIRRTKQAMLFGEADSTQHIIVSVEYRVKDSSATYFKEFYYDLLISTAPVRLSIDTVKEAFSGKDVELSADVVSNATSVVSGLMLRVDYPYGFTYTSSSPAPVYGNNIFLLGDLNPADHRVIRIHGTIEGQEGEERNFRFNLGLPDKQDSKVIGTTFLSSTQSITVTRPFVSAILSLGGSTKDPYVIPAGQPIDAQVAWSNNLPDRIVDLQIQAKLSGDSLNRLSVSTNGGFYRSVDNTIVWDKSTVNSFSVIEPAENGGVSFSFSSLPVSTLLVSGSKTNELSLDISVKARRLSDSNVPEEIISSATRKIRLASNLNVAQRSLYFTGPFQNQGPIPPKADRNTTYTVVWTITNTLNSVSDARVEAVLPLYITWLGNISPSSESVTFDPLSRKIVWDAGDIPAGTGFNSSSHEVAFQVSLVASLSQVNTSPALVGPAVITGTDRFTSTLLKNNAGAVKTNIEDSGNRGSNVSNVEQ</sequence>
<gene>
    <name evidence="3" type="ORF">A2664_04585</name>
</gene>
<organism evidence="3 4">
    <name type="scientific">Candidatus Taylorbacteria bacterium RIFCSPHIGHO2_01_FULL_46_22b</name>
    <dbReference type="NCBI Taxonomy" id="1802301"/>
    <lineage>
        <taxon>Bacteria</taxon>
        <taxon>Candidatus Tayloriibacteriota</taxon>
    </lineage>
</organism>
<proteinExistence type="predicted"/>
<keyword evidence="2" id="KW-0812">Transmembrane</keyword>
<accession>A0A1G2M4C1</accession>
<evidence type="ECO:0000256" key="2">
    <source>
        <dbReference type="SAM" id="Phobius"/>
    </source>
</evidence>
<evidence type="ECO:0000313" key="3">
    <source>
        <dbReference type="EMBL" id="OHA18755.1"/>
    </source>
</evidence>
<evidence type="ECO:0008006" key="5">
    <source>
        <dbReference type="Google" id="ProtNLM"/>
    </source>
</evidence>